<comment type="subunit">
    <text evidence="7">Monomer.</text>
</comment>
<proteinExistence type="inferred from homology"/>
<dbReference type="PANTHER" id="PTHR43311:SF2">
    <property type="entry name" value="GLUTAMATE--TRNA LIGASE, MITOCHONDRIAL-RELATED"/>
    <property type="match status" value="1"/>
</dbReference>
<evidence type="ECO:0000313" key="11">
    <source>
        <dbReference type="Proteomes" id="UP000595332"/>
    </source>
</evidence>
<evidence type="ECO:0000256" key="7">
    <source>
        <dbReference type="HAMAP-Rule" id="MF_00022"/>
    </source>
</evidence>
<dbReference type="CDD" id="cd00808">
    <property type="entry name" value="GluRS_core"/>
    <property type="match status" value="1"/>
</dbReference>
<dbReference type="Gene3D" id="1.10.10.350">
    <property type="match status" value="1"/>
</dbReference>
<keyword evidence="5 7" id="KW-0648">Protein biosynthesis</keyword>
<dbReference type="KEGG" id="njp:NEJAP_1218"/>
<keyword evidence="4 7" id="KW-0067">ATP-binding</keyword>
<dbReference type="InterPro" id="IPR001412">
    <property type="entry name" value="aa-tRNA-synth_I_CS"/>
</dbReference>
<dbReference type="GO" id="GO:0005524">
    <property type="term" value="F:ATP binding"/>
    <property type="evidence" value="ECO:0007669"/>
    <property type="project" value="UniProtKB-UniRule"/>
</dbReference>
<dbReference type="InterPro" id="IPR000924">
    <property type="entry name" value="Glu/Gln-tRNA-synth"/>
</dbReference>
<dbReference type="GO" id="GO:0005829">
    <property type="term" value="C:cytosol"/>
    <property type="evidence" value="ECO:0007669"/>
    <property type="project" value="TreeGrafter"/>
</dbReference>
<dbReference type="InterPro" id="IPR014729">
    <property type="entry name" value="Rossmann-like_a/b/a_fold"/>
</dbReference>
<dbReference type="AlphaFoldDB" id="A0A7R6PJ31"/>
<feature type="domain" description="Aminoacyl-tRNA synthetase class I anticodon-binding" evidence="9">
    <location>
        <begin position="366"/>
        <end position="503"/>
    </location>
</feature>
<dbReference type="Pfam" id="PF19269">
    <property type="entry name" value="Anticodon_2"/>
    <property type="match status" value="1"/>
</dbReference>
<comment type="similarity">
    <text evidence="1 7">Belongs to the class-I aminoacyl-tRNA synthetase family. Glutamate--tRNA ligase type 1 subfamily.</text>
</comment>
<dbReference type="EMBL" id="AP014546">
    <property type="protein sequence ID" value="BBB29171.1"/>
    <property type="molecule type" value="Genomic_DNA"/>
</dbReference>
<evidence type="ECO:0000259" key="9">
    <source>
        <dbReference type="Pfam" id="PF19269"/>
    </source>
</evidence>
<keyword evidence="2 7" id="KW-0436">Ligase</keyword>
<dbReference type="FunFam" id="3.40.50.620:FF:000045">
    <property type="entry name" value="Glutamate--tRNA ligase, mitochondrial"/>
    <property type="match status" value="1"/>
</dbReference>
<comment type="catalytic activity">
    <reaction evidence="7">
        <text>tRNA(Glu) + L-glutamate + ATP = L-glutamyl-tRNA(Glu) + AMP + diphosphate</text>
        <dbReference type="Rhea" id="RHEA:23540"/>
        <dbReference type="Rhea" id="RHEA-COMP:9663"/>
        <dbReference type="Rhea" id="RHEA-COMP:9680"/>
        <dbReference type="ChEBI" id="CHEBI:29985"/>
        <dbReference type="ChEBI" id="CHEBI:30616"/>
        <dbReference type="ChEBI" id="CHEBI:33019"/>
        <dbReference type="ChEBI" id="CHEBI:78442"/>
        <dbReference type="ChEBI" id="CHEBI:78520"/>
        <dbReference type="ChEBI" id="CHEBI:456215"/>
        <dbReference type="EC" id="6.1.1.17"/>
    </reaction>
</comment>
<dbReference type="GO" id="GO:0000049">
    <property type="term" value="F:tRNA binding"/>
    <property type="evidence" value="ECO:0007669"/>
    <property type="project" value="InterPro"/>
</dbReference>
<feature type="short sequence motif" description="'HIGH' region" evidence="7">
    <location>
        <begin position="41"/>
        <end position="51"/>
    </location>
</feature>
<comment type="subcellular location">
    <subcellularLocation>
        <location evidence="7">Cytoplasm</location>
    </subcellularLocation>
</comment>
<dbReference type="Proteomes" id="UP000595332">
    <property type="component" value="Chromosome"/>
</dbReference>
<keyword evidence="3 7" id="KW-0547">Nucleotide-binding</keyword>
<dbReference type="InterPro" id="IPR020751">
    <property type="entry name" value="aa-tRNA-synth_I_codon-bd_sub2"/>
</dbReference>
<dbReference type="PANTHER" id="PTHR43311">
    <property type="entry name" value="GLUTAMATE--TRNA LIGASE"/>
    <property type="match status" value="1"/>
</dbReference>
<evidence type="ECO:0000256" key="3">
    <source>
        <dbReference type="ARBA" id="ARBA00022741"/>
    </source>
</evidence>
<comment type="caution">
    <text evidence="7">Lacks conserved residue(s) required for the propagation of feature annotation.</text>
</comment>
<evidence type="ECO:0000256" key="6">
    <source>
        <dbReference type="ARBA" id="ARBA00023146"/>
    </source>
</evidence>
<dbReference type="Gene3D" id="3.40.50.620">
    <property type="entry name" value="HUPs"/>
    <property type="match status" value="1"/>
</dbReference>
<comment type="function">
    <text evidence="7">Catalyzes the attachment of glutamate to tRNA(Glu) in a two-step reaction: glutamate is first activated by ATP to form Glu-AMP and then transferred to the acceptor end of tRNA(Glu).</text>
</comment>
<keyword evidence="11" id="KW-1185">Reference proteome</keyword>
<evidence type="ECO:0000256" key="1">
    <source>
        <dbReference type="ARBA" id="ARBA00007894"/>
    </source>
</evidence>
<organism evidence="10 11">
    <name type="scientific">Neptunomonas japonica JAMM 1380</name>
    <dbReference type="NCBI Taxonomy" id="1441457"/>
    <lineage>
        <taxon>Bacteria</taxon>
        <taxon>Pseudomonadati</taxon>
        <taxon>Pseudomonadota</taxon>
        <taxon>Gammaproteobacteria</taxon>
        <taxon>Oceanospirillales</taxon>
        <taxon>Oceanospirillaceae</taxon>
        <taxon>Neptunomonas</taxon>
    </lineage>
</organism>
<gene>
    <name evidence="7 10" type="primary">gltX</name>
    <name evidence="10" type="ORF">NEJAP_1218</name>
</gene>
<dbReference type="InterPro" id="IPR020058">
    <property type="entry name" value="Glu/Gln-tRNA-synth_Ib_cat-dom"/>
</dbReference>
<dbReference type="Pfam" id="PF00749">
    <property type="entry name" value="tRNA-synt_1c"/>
    <property type="match status" value="1"/>
</dbReference>
<accession>A0A7R6PJ31</accession>
<evidence type="ECO:0000256" key="5">
    <source>
        <dbReference type="ARBA" id="ARBA00022917"/>
    </source>
</evidence>
<dbReference type="InterPro" id="IPR045462">
    <property type="entry name" value="aa-tRNA-synth_I_cd-bd"/>
</dbReference>
<dbReference type="InterPro" id="IPR004527">
    <property type="entry name" value="Glu-tRNA-ligase_bac/mito"/>
</dbReference>
<dbReference type="NCBIfam" id="TIGR00464">
    <property type="entry name" value="gltX_bact"/>
    <property type="match status" value="1"/>
</dbReference>
<name>A0A7R6PJ31_9GAMM</name>
<feature type="domain" description="Glutamyl/glutaminyl-tRNA synthetase class Ib catalytic" evidence="8">
    <location>
        <begin position="35"/>
        <end position="352"/>
    </location>
</feature>
<sequence length="530" mass="60382">MELAWQGVAGNCIMPALFSYSFGNHVSFGRNIMTVRTRVAPSPTGDPHVGTAYIALFNLAFARQHGGQFILRIEDTDQTRSTGESEQKILDSLRWLGLEWDEGPDVGGPHGPYRQSERKGMYAQYAHDLVEKGHAFHCYRTSEELDELRTARRAAGGHTALKQSDLALPADEVEKRRAAGAPFVIRMVVPEGEGVCVVDDLLRGTIELEWGMVDAQILLKSDGMPTYHLANVVDDHLMEITHVIRGEEWINSAPKHKLLYQYFGWEMPVLCHMPLLRNPDKSKLSKRKNPTSILYYQRMGYMAEALLNYLGRMGWSMPDESEKFSREEMFSNFDITRVSLGGPVFDQEKLSWLNGVWLREDLNPEQFAAKYQEWALNPQYLMQILPLIQQRVEKFSDVAPLAGFFLSGMLPIKESDFEHKSVTLDDAKRILQFSVWFLDTESNWDKDHLFAQLKQLAEQMGYKLRDFLFPLFIAIAGTNQTVSVMDSMSILGPDMSRARLRHAVNLLGGPSKKEAKRWEKEFREVVAGIE</sequence>
<feature type="short sequence motif" description="'KMSKS' region" evidence="7">
    <location>
        <begin position="283"/>
        <end position="287"/>
    </location>
</feature>
<keyword evidence="7" id="KW-0963">Cytoplasm</keyword>
<dbReference type="SUPFAM" id="SSF52374">
    <property type="entry name" value="Nucleotidylyl transferase"/>
    <property type="match status" value="1"/>
</dbReference>
<dbReference type="InterPro" id="IPR049940">
    <property type="entry name" value="GluQ/Sye"/>
</dbReference>
<reference evidence="10 11" key="1">
    <citation type="journal article" date="2008" name="Int. J. Syst. Evol. Microbiol.">
        <title>Neptunomonas japonica sp. nov., an Osedax japonicus symbiont-like bacterium isolated from sediment adjacent to sperm whale carcasses off Kagoshima, Japan.</title>
        <authorList>
            <person name="Miyazaki M."/>
            <person name="Nogi Y."/>
            <person name="Fujiwara Y."/>
            <person name="Kawato M."/>
            <person name="Kubokawa K."/>
            <person name="Horikoshi K."/>
        </authorList>
    </citation>
    <scope>NUCLEOTIDE SEQUENCE [LARGE SCALE GENOMIC DNA]</scope>
    <source>
        <strain evidence="10 11">JAMM 1380</strain>
    </source>
</reference>
<dbReference type="InterPro" id="IPR008925">
    <property type="entry name" value="aa_tRNA-synth_I_cd-bd_sf"/>
</dbReference>
<dbReference type="PRINTS" id="PR00987">
    <property type="entry name" value="TRNASYNTHGLU"/>
</dbReference>
<evidence type="ECO:0000259" key="8">
    <source>
        <dbReference type="Pfam" id="PF00749"/>
    </source>
</evidence>
<dbReference type="GO" id="GO:0008270">
    <property type="term" value="F:zinc ion binding"/>
    <property type="evidence" value="ECO:0007669"/>
    <property type="project" value="InterPro"/>
</dbReference>
<dbReference type="InterPro" id="IPR033910">
    <property type="entry name" value="GluRS_core"/>
</dbReference>
<dbReference type="HAMAP" id="MF_00022">
    <property type="entry name" value="Glu_tRNA_synth_type1"/>
    <property type="match status" value="1"/>
</dbReference>
<dbReference type="EC" id="6.1.1.17" evidence="7"/>
<evidence type="ECO:0000313" key="10">
    <source>
        <dbReference type="EMBL" id="BBB29171.1"/>
    </source>
</evidence>
<dbReference type="GO" id="GO:0004818">
    <property type="term" value="F:glutamate-tRNA ligase activity"/>
    <property type="evidence" value="ECO:0007669"/>
    <property type="project" value="UniProtKB-UniRule"/>
</dbReference>
<dbReference type="SUPFAM" id="SSF48163">
    <property type="entry name" value="An anticodon-binding domain of class I aminoacyl-tRNA synthetases"/>
    <property type="match status" value="1"/>
</dbReference>
<keyword evidence="6 7" id="KW-0030">Aminoacyl-tRNA synthetase</keyword>
<evidence type="ECO:0000256" key="4">
    <source>
        <dbReference type="ARBA" id="ARBA00022840"/>
    </source>
</evidence>
<dbReference type="PROSITE" id="PS00178">
    <property type="entry name" value="AA_TRNA_LIGASE_I"/>
    <property type="match status" value="1"/>
</dbReference>
<protein>
    <recommendedName>
        <fullName evidence="7">Glutamate--tRNA ligase</fullName>
        <ecNumber evidence="7">6.1.1.17</ecNumber>
    </recommendedName>
    <alternativeName>
        <fullName evidence="7">Glutamyl-tRNA synthetase</fullName>
        <shortName evidence="7">GluRS</shortName>
    </alternativeName>
</protein>
<dbReference type="GO" id="GO:0006424">
    <property type="term" value="P:glutamyl-tRNA aminoacylation"/>
    <property type="evidence" value="ECO:0007669"/>
    <property type="project" value="UniProtKB-UniRule"/>
</dbReference>
<evidence type="ECO:0000256" key="2">
    <source>
        <dbReference type="ARBA" id="ARBA00022598"/>
    </source>
</evidence>
<feature type="binding site" evidence="7">
    <location>
        <position position="286"/>
    </location>
    <ligand>
        <name>ATP</name>
        <dbReference type="ChEBI" id="CHEBI:30616"/>
    </ligand>
</feature>